<name>A0A078AUH3_STYLE</name>
<evidence type="ECO:0000256" key="1">
    <source>
        <dbReference type="SAM" id="Coils"/>
    </source>
</evidence>
<accession>A0A078AUH3</accession>
<keyword evidence="3" id="KW-1185">Reference proteome</keyword>
<gene>
    <name evidence="2" type="primary">Contig17037.g18143</name>
    <name evidence="2" type="ORF">STYLEM_15136</name>
</gene>
<dbReference type="Proteomes" id="UP000039865">
    <property type="component" value="Unassembled WGS sequence"/>
</dbReference>
<dbReference type="AlphaFoldDB" id="A0A078AUH3"/>
<keyword evidence="1" id="KW-0175">Coiled coil</keyword>
<dbReference type="EMBL" id="CCKQ01014295">
    <property type="protein sequence ID" value="CDW86045.1"/>
    <property type="molecule type" value="Genomic_DNA"/>
</dbReference>
<proteinExistence type="predicted"/>
<dbReference type="InParanoid" id="A0A078AUH3"/>
<reference evidence="2 3" key="1">
    <citation type="submission" date="2014-06" db="EMBL/GenBank/DDBJ databases">
        <authorList>
            <person name="Swart Estienne"/>
        </authorList>
    </citation>
    <scope>NUCLEOTIDE SEQUENCE [LARGE SCALE GENOMIC DNA]</scope>
    <source>
        <strain evidence="2 3">130c</strain>
    </source>
</reference>
<protein>
    <submittedName>
        <fullName evidence="2">Uncharacterized protein</fullName>
    </submittedName>
</protein>
<evidence type="ECO:0000313" key="2">
    <source>
        <dbReference type="EMBL" id="CDW86045.1"/>
    </source>
</evidence>
<evidence type="ECO:0000313" key="3">
    <source>
        <dbReference type="Proteomes" id="UP000039865"/>
    </source>
</evidence>
<sequence>MYSQSSYKIQNFSRYIIFHIIDYLELQDAIPLIFTGKHFIQTIRYSEYGQNQLKRMIKRELGIINDFQADKEYFQNIRKEIDQKQQNNRNQNVERNDLSNDRCGKIEDKLNSFYDDFENCLQVYEQKLKWWSPQYHRIFGFKTSGGVDKMSSRLSVSNLFIPHSGHHQAFSSDIAKNILATGVFLNEDLDQLLANVEKKVQFFMGMDLKSIKRDFHQKEMKCLLQMRVFMQFQQIAPETFYEQAQYREWLLKPITHLIKKEMIITSETQLKEEIIKRALQYSNEGKEFNSLFVYGDHQNIDNAVMQEMKHKNNHYYELRHKKQIHDCEPVYYLIDQIKINLPQNFTCPAKTLAVFVHNQDIDYFENETVKLLDNCITIKDLIELRNKYPDIIPKFYHCSLNEENGLAMQNATVIFDQSMYLDSEKTFNIKNPLRLILWTKFVNRATLNTTIVRFIIFKYNLRNFTKRQHVDLQQQSSQIWTTE</sequence>
<organism evidence="2 3">
    <name type="scientific">Stylonychia lemnae</name>
    <name type="common">Ciliate</name>
    <dbReference type="NCBI Taxonomy" id="5949"/>
    <lineage>
        <taxon>Eukaryota</taxon>
        <taxon>Sar</taxon>
        <taxon>Alveolata</taxon>
        <taxon>Ciliophora</taxon>
        <taxon>Intramacronucleata</taxon>
        <taxon>Spirotrichea</taxon>
        <taxon>Stichotrichia</taxon>
        <taxon>Sporadotrichida</taxon>
        <taxon>Oxytrichidae</taxon>
        <taxon>Stylonychinae</taxon>
        <taxon>Stylonychia</taxon>
    </lineage>
</organism>
<feature type="coiled-coil region" evidence="1">
    <location>
        <begin position="74"/>
        <end position="101"/>
    </location>
</feature>